<dbReference type="Proteomes" id="UP000054217">
    <property type="component" value="Unassembled WGS sequence"/>
</dbReference>
<name>A0A0C3NBA5_PISTI</name>
<keyword evidence="2" id="KW-1185">Reference proteome</keyword>
<accession>A0A0C3NBA5</accession>
<dbReference type="InParanoid" id="A0A0C3NBA5"/>
<dbReference type="HOGENOM" id="CLU_2705848_0_0_1"/>
<protein>
    <submittedName>
        <fullName evidence="1">Uncharacterized protein</fullName>
    </submittedName>
</protein>
<gene>
    <name evidence="1" type="ORF">M404DRAFT_716486</name>
</gene>
<reference evidence="1 2" key="1">
    <citation type="submission" date="2014-04" db="EMBL/GenBank/DDBJ databases">
        <authorList>
            <consortium name="DOE Joint Genome Institute"/>
            <person name="Kuo A."/>
            <person name="Kohler A."/>
            <person name="Costa M.D."/>
            <person name="Nagy L.G."/>
            <person name="Floudas D."/>
            <person name="Copeland A."/>
            <person name="Barry K.W."/>
            <person name="Cichocki N."/>
            <person name="Veneault-Fourrey C."/>
            <person name="LaButti K."/>
            <person name="Lindquist E.A."/>
            <person name="Lipzen A."/>
            <person name="Lundell T."/>
            <person name="Morin E."/>
            <person name="Murat C."/>
            <person name="Sun H."/>
            <person name="Tunlid A."/>
            <person name="Henrissat B."/>
            <person name="Grigoriev I.V."/>
            <person name="Hibbett D.S."/>
            <person name="Martin F."/>
            <person name="Nordberg H.P."/>
            <person name="Cantor M.N."/>
            <person name="Hua S.X."/>
        </authorList>
    </citation>
    <scope>NUCLEOTIDE SEQUENCE [LARGE SCALE GENOMIC DNA]</scope>
    <source>
        <strain evidence="1 2">Marx 270</strain>
    </source>
</reference>
<evidence type="ECO:0000313" key="2">
    <source>
        <dbReference type="Proteomes" id="UP000054217"/>
    </source>
</evidence>
<evidence type="ECO:0000313" key="1">
    <source>
        <dbReference type="EMBL" id="KIN92833.1"/>
    </source>
</evidence>
<reference evidence="2" key="2">
    <citation type="submission" date="2015-01" db="EMBL/GenBank/DDBJ databases">
        <title>Evolutionary Origins and Diversification of the Mycorrhizal Mutualists.</title>
        <authorList>
            <consortium name="DOE Joint Genome Institute"/>
            <consortium name="Mycorrhizal Genomics Consortium"/>
            <person name="Kohler A."/>
            <person name="Kuo A."/>
            <person name="Nagy L.G."/>
            <person name="Floudas D."/>
            <person name="Copeland A."/>
            <person name="Barry K.W."/>
            <person name="Cichocki N."/>
            <person name="Veneault-Fourrey C."/>
            <person name="LaButti K."/>
            <person name="Lindquist E.A."/>
            <person name="Lipzen A."/>
            <person name="Lundell T."/>
            <person name="Morin E."/>
            <person name="Murat C."/>
            <person name="Riley R."/>
            <person name="Ohm R."/>
            <person name="Sun H."/>
            <person name="Tunlid A."/>
            <person name="Henrissat B."/>
            <person name="Grigoriev I.V."/>
            <person name="Hibbett D.S."/>
            <person name="Martin F."/>
        </authorList>
    </citation>
    <scope>NUCLEOTIDE SEQUENCE [LARGE SCALE GENOMIC DNA]</scope>
    <source>
        <strain evidence="2">Marx 270</strain>
    </source>
</reference>
<sequence>MNAFAYKNRCQESRSRHLEGHSCWGKEGQRFRNRRTLFVLSTIFLDSQTSAQWETTATTTQRPKYRVNSKPLK</sequence>
<dbReference type="EMBL" id="KN832343">
    <property type="protein sequence ID" value="KIN92833.1"/>
    <property type="molecule type" value="Genomic_DNA"/>
</dbReference>
<dbReference type="AlphaFoldDB" id="A0A0C3NBA5"/>
<proteinExistence type="predicted"/>
<organism evidence="1 2">
    <name type="scientific">Pisolithus tinctorius Marx 270</name>
    <dbReference type="NCBI Taxonomy" id="870435"/>
    <lineage>
        <taxon>Eukaryota</taxon>
        <taxon>Fungi</taxon>
        <taxon>Dikarya</taxon>
        <taxon>Basidiomycota</taxon>
        <taxon>Agaricomycotina</taxon>
        <taxon>Agaricomycetes</taxon>
        <taxon>Agaricomycetidae</taxon>
        <taxon>Boletales</taxon>
        <taxon>Sclerodermatineae</taxon>
        <taxon>Pisolithaceae</taxon>
        <taxon>Pisolithus</taxon>
    </lineage>
</organism>